<feature type="compositionally biased region" description="Polar residues" evidence="1">
    <location>
        <begin position="1"/>
        <end position="14"/>
    </location>
</feature>
<evidence type="ECO:0000313" key="2">
    <source>
        <dbReference type="EMBL" id="KAA1133765.1"/>
    </source>
</evidence>
<accession>A0A5B0S8G8</accession>
<dbReference type="EMBL" id="VDEP01000070">
    <property type="protein sequence ID" value="KAA1133765.1"/>
    <property type="molecule type" value="Genomic_DNA"/>
</dbReference>
<sequence length="205" mass="22168">MEGNPSSRQGTRTSPAGEVHVPRWLEGFPSSRRGTCLAGWKATLPVNKVHASPTGRTLPVEMVKGYPSRIPIIRWPIPACANGYPPAGADGPFSANCWRVSVYPKGYPRPEGDMAGWKEALPAGKVQVPRRLEGHPSSRRGKALPVDEVQVPRLEIVRRYLVPLGGYRPHPPRTRQAVPGAVPGAGFLAKTRRYPGTAAGTALYP</sequence>
<name>A0A5B0S8G8_PUCGR</name>
<feature type="region of interest" description="Disordered" evidence="1">
    <location>
        <begin position="1"/>
        <end position="21"/>
    </location>
</feature>
<dbReference type="AlphaFoldDB" id="A0A5B0S8G8"/>
<reference evidence="2 3" key="1">
    <citation type="submission" date="2019-05" db="EMBL/GenBank/DDBJ databases">
        <title>Emergence of the Ug99 lineage of the wheat stem rust pathogen through somatic hybridization.</title>
        <authorList>
            <person name="Li F."/>
            <person name="Upadhyaya N.M."/>
            <person name="Sperschneider J."/>
            <person name="Matny O."/>
            <person name="Nguyen-Phuc H."/>
            <person name="Mago R."/>
            <person name="Raley C."/>
            <person name="Miller M.E."/>
            <person name="Silverstein K.A.T."/>
            <person name="Henningsen E."/>
            <person name="Hirsch C.D."/>
            <person name="Visser B."/>
            <person name="Pretorius Z.A."/>
            <person name="Steffenson B.J."/>
            <person name="Schwessinger B."/>
            <person name="Dodds P.N."/>
            <person name="Figueroa M."/>
        </authorList>
    </citation>
    <scope>NUCLEOTIDE SEQUENCE [LARGE SCALE GENOMIC DNA]</scope>
    <source>
        <strain evidence="2 3">Ug99</strain>
    </source>
</reference>
<proteinExistence type="predicted"/>
<organism evidence="2 3">
    <name type="scientific">Puccinia graminis f. sp. tritici</name>
    <dbReference type="NCBI Taxonomy" id="56615"/>
    <lineage>
        <taxon>Eukaryota</taxon>
        <taxon>Fungi</taxon>
        <taxon>Dikarya</taxon>
        <taxon>Basidiomycota</taxon>
        <taxon>Pucciniomycotina</taxon>
        <taxon>Pucciniomycetes</taxon>
        <taxon>Pucciniales</taxon>
        <taxon>Pucciniaceae</taxon>
        <taxon>Puccinia</taxon>
    </lineage>
</organism>
<evidence type="ECO:0000256" key="1">
    <source>
        <dbReference type="SAM" id="MobiDB-lite"/>
    </source>
</evidence>
<dbReference type="Proteomes" id="UP000325313">
    <property type="component" value="Unassembled WGS sequence"/>
</dbReference>
<gene>
    <name evidence="2" type="ORF">PGTUg99_013522</name>
</gene>
<evidence type="ECO:0000313" key="3">
    <source>
        <dbReference type="Proteomes" id="UP000325313"/>
    </source>
</evidence>
<comment type="caution">
    <text evidence="2">The sequence shown here is derived from an EMBL/GenBank/DDBJ whole genome shotgun (WGS) entry which is preliminary data.</text>
</comment>
<protein>
    <submittedName>
        <fullName evidence="2">Uncharacterized protein</fullName>
    </submittedName>
</protein>